<reference evidence="1 2" key="1">
    <citation type="submission" date="2023-09" db="EMBL/GenBank/DDBJ databases">
        <title>Streptomyces sp. nov.: A antagonism against Alternaria gaisen Producing Streptochlin, Isolated from Tamarix root soil.</title>
        <authorList>
            <person name="Chen Y."/>
        </authorList>
    </citation>
    <scope>NUCLEOTIDE SEQUENCE [LARGE SCALE GENOMIC DNA]</scope>
    <source>
        <strain evidence="1 2">TRM76323</strain>
    </source>
</reference>
<dbReference type="EMBL" id="JAWCTQ010000007">
    <property type="protein sequence ID" value="MDT9681999.1"/>
    <property type="molecule type" value="Genomic_DNA"/>
</dbReference>
<evidence type="ECO:0000313" key="2">
    <source>
        <dbReference type="Proteomes" id="UP001250181"/>
    </source>
</evidence>
<evidence type="ECO:0000313" key="1">
    <source>
        <dbReference type="EMBL" id="MDT9681999.1"/>
    </source>
</evidence>
<gene>
    <name evidence="1" type="ORF">RND61_07915</name>
</gene>
<protein>
    <recommendedName>
        <fullName evidence="3">Transcription factor zinc-finger domain-containing protein</fullName>
    </recommendedName>
</protein>
<name>A0ABU3QGW7_9ACTN</name>
<accession>A0ABU3QGW7</accession>
<sequence length="83" mass="9308">MEMGPVWPVCPCCEQMFVQVYCFKDSGEPFLLCSECDAFWWPDDVVGEDTARLLDDVVAARLGVASDGVWADRTWSDVLELQG</sequence>
<dbReference type="Proteomes" id="UP001250181">
    <property type="component" value="Unassembled WGS sequence"/>
</dbReference>
<evidence type="ECO:0008006" key="3">
    <source>
        <dbReference type="Google" id="ProtNLM"/>
    </source>
</evidence>
<comment type="caution">
    <text evidence="1">The sequence shown here is derived from an EMBL/GenBank/DDBJ whole genome shotgun (WGS) entry which is preliminary data.</text>
</comment>
<organism evidence="1 2">
    <name type="scientific">Streptomyces tamarix</name>
    <dbReference type="NCBI Taxonomy" id="3078565"/>
    <lineage>
        <taxon>Bacteria</taxon>
        <taxon>Bacillati</taxon>
        <taxon>Actinomycetota</taxon>
        <taxon>Actinomycetes</taxon>
        <taxon>Kitasatosporales</taxon>
        <taxon>Streptomycetaceae</taxon>
        <taxon>Streptomyces</taxon>
    </lineage>
</organism>
<dbReference type="RefSeq" id="WP_315877088.1">
    <property type="nucleotide sequence ID" value="NZ_JAWCTQ010000007.1"/>
</dbReference>
<keyword evidence="2" id="KW-1185">Reference proteome</keyword>
<proteinExistence type="predicted"/>